<dbReference type="SUPFAM" id="SSF56322">
    <property type="entry name" value="ADC synthase"/>
    <property type="match status" value="1"/>
</dbReference>
<dbReference type="GO" id="GO:0000162">
    <property type="term" value="P:L-tryptophan biosynthetic process"/>
    <property type="evidence" value="ECO:0007669"/>
    <property type="project" value="TreeGrafter"/>
</dbReference>
<sequence length="430" mass="48450">MPTATFSIEDVDFLAKALLWADSYDSACLLHSNEFADPYANVQSILAVGVKQEIVADGTNTFGKIEAFKAKHHDEWMFGFFGYDLKNELEELHTTLPDELAFPEAYFFTPEILLRFQDRKVTIDAPVAMDVPSIYESICDIVLSFDGSTLDRPFQKRMSKTAYLESFQQLKQHIQRGDIYEVNLCQEFYQEDCAIHPPSAYWKLNSVSPTPFSTFFKFQDHYILSASPERFIAKRGTTLLSQPIKGTAKRGNTEQEDLEIIQRLQSDPKEMAENVMIVDLVRNDLTRSAKAGSVAAERQPQVHTFRQVHQLVSTITCEIDPNVTDLDAIKRVFPAGSMTGAPKVSAMALCDRYEKSKRGVYAGAVGYFSPDGNFDFNVVIRTLLYNRTKQYLSFHTGGAITIDAEAENEYAECLLKANGILIALDTQLEN</sequence>
<dbReference type="GO" id="GO:0046820">
    <property type="term" value="F:4-amino-4-deoxychorismate synthase activity"/>
    <property type="evidence" value="ECO:0007669"/>
    <property type="project" value="TreeGrafter"/>
</dbReference>
<dbReference type="InterPro" id="IPR019999">
    <property type="entry name" value="Anth_synth_I-like"/>
</dbReference>
<dbReference type="GO" id="GO:0008153">
    <property type="term" value="P:4-aminobenzoate biosynthetic process"/>
    <property type="evidence" value="ECO:0007669"/>
    <property type="project" value="TreeGrafter"/>
</dbReference>
<evidence type="ECO:0000313" key="3">
    <source>
        <dbReference type="EMBL" id="PVH26634.1"/>
    </source>
</evidence>
<dbReference type="PANTHER" id="PTHR11236:SF18">
    <property type="entry name" value="AMINODEOXYCHORISMATE SYNTHASE"/>
    <property type="match status" value="1"/>
</dbReference>
<reference evidence="3 4" key="1">
    <citation type="submission" date="2018-04" db="EMBL/GenBank/DDBJ databases">
        <title>Sphingobacterium cortibacter sp. nov.</title>
        <authorList>
            <person name="Li Y."/>
        </authorList>
    </citation>
    <scope>NUCLEOTIDE SEQUENCE [LARGE SCALE GENOMIC DNA]</scope>
    <source>
        <strain evidence="3 4">2c-3</strain>
    </source>
</reference>
<dbReference type="GO" id="GO:0005737">
    <property type="term" value="C:cytoplasm"/>
    <property type="evidence" value="ECO:0007669"/>
    <property type="project" value="TreeGrafter"/>
</dbReference>
<dbReference type="AlphaFoldDB" id="A0A2T8HMG9"/>
<dbReference type="EMBL" id="QDKG01000001">
    <property type="protein sequence ID" value="PVH26634.1"/>
    <property type="molecule type" value="Genomic_DNA"/>
</dbReference>
<dbReference type="RefSeq" id="WP_116774492.1">
    <property type="nucleotide sequence ID" value="NZ_QDKG01000001.1"/>
</dbReference>
<accession>A0A2T8HMG9</accession>
<dbReference type="PANTHER" id="PTHR11236">
    <property type="entry name" value="AMINOBENZOATE/ANTHRANILATE SYNTHASE"/>
    <property type="match status" value="1"/>
</dbReference>
<feature type="domain" description="Anthranilate synthase component I N-terminal" evidence="2">
    <location>
        <begin position="77"/>
        <end position="117"/>
    </location>
</feature>
<name>A0A2T8HMG9_9SPHI</name>
<evidence type="ECO:0000313" key="4">
    <source>
        <dbReference type="Proteomes" id="UP000245627"/>
    </source>
</evidence>
<dbReference type="Gene3D" id="3.60.120.10">
    <property type="entry name" value="Anthranilate synthase"/>
    <property type="match status" value="1"/>
</dbReference>
<dbReference type="Proteomes" id="UP000245627">
    <property type="component" value="Unassembled WGS sequence"/>
</dbReference>
<feature type="domain" description="Chorismate-utilising enzyme C-terminal" evidence="1">
    <location>
        <begin position="160"/>
        <end position="416"/>
    </location>
</feature>
<evidence type="ECO:0000259" key="2">
    <source>
        <dbReference type="Pfam" id="PF04715"/>
    </source>
</evidence>
<dbReference type="PRINTS" id="PR00095">
    <property type="entry name" value="ANTSNTHASEI"/>
</dbReference>
<protein>
    <submittedName>
        <fullName evidence="3">Aminodeoxychorismate synthase component I</fullName>
    </submittedName>
</protein>
<dbReference type="InterPro" id="IPR015890">
    <property type="entry name" value="Chorismate_C"/>
</dbReference>
<dbReference type="InterPro" id="IPR006805">
    <property type="entry name" value="Anth_synth_I_N"/>
</dbReference>
<dbReference type="InterPro" id="IPR005801">
    <property type="entry name" value="ADC_synthase"/>
</dbReference>
<gene>
    <name evidence="3" type="ORF">DC487_03210</name>
</gene>
<keyword evidence="4" id="KW-1185">Reference proteome</keyword>
<comment type="caution">
    <text evidence="3">The sequence shown here is derived from an EMBL/GenBank/DDBJ whole genome shotgun (WGS) entry which is preliminary data.</text>
</comment>
<evidence type="ECO:0000259" key="1">
    <source>
        <dbReference type="Pfam" id="PF00425"/>
    </source>
</evidence>
<dbReference type="Pfam" id="PF00425">
    <property type="entry name" value="Chorismate_bind"/>
    <property type="match status" value="1"/>
</dbReference>
<organism evidence="3 4">
    <name type="scientific">Sphingobacterium corticibacter</name>
    <dbReference type="NCBI Taxonomy" id="2171749"/>
    <lineage>
        <taxon>Bacteria</taxon>
        <taxon>Pseudomonadati</taxon>
        <taxon>Bacteroidota</taxon>
        <taxon>Sphingobacteriia</taxon>
        <taxon>Sphingobacteriales</taxon>
        <taxon>Sphingobacteriaceae</taxon>
        <taxon>Sphingobacterium</taxon>
    </lineage>
</organism>
<dbReference type="Pfam" id="PF04715">
    <property type="entry name" value="Anth_synt_I_N"/>
    <property type="match status" value="1"/>
</dbReference>
<dbReference type="OrthoDB" id="9803598at2"/>
<proteinExistence type="predicted"/>